<organism evidence="1 2">
    <name type="scientific">Frankia torreyi</name>
    <dbReference type="NCBI Taxonomy" id="1856"/>
    <lineage>
        <taxon>Bacteria</taxon>
        <taxon>Bacillati</taxon>
        <taxon>Actinomycetota</taxon>
        <taxon>Actinomycetes</taxon>
        <taxon>Frankiales</taxon>
        <taxon>Frankiaceae</taxon>
        <taxon>Frankia</taxon>
    </lineage>
</organism>
<gene>
    <name evidence="1" type="ORF">FF36_05844</name>
</gene>
<reference evidence="1 2" key="2">
    <citation type="journal article" date="2016" name="Genome Announc.">
        <title>Permanent Draft Genome Sequences for Two Variants of Frankia sp. Strain CpI1, the First Frankia Strain Isolated from Root Nodules of Comptonia peregrina.</title>
        <authorList>
            <person name="Oshone R."/>
            <person name="Hurst S.G.IV."/>
            <person name="Abebe-Akele F."/>
            <person name="Simpson S."/>
            <person name="Morris K."/>
            <person name="Thomas W.K."/>
            <person name="Tisa L.S."/>
        </authorList>
    </citation>
    <scope>NUCLEOTIDE SEQUENCE [LARGE SCALE GENOMIC DNA]</scope>
    <source>
        <strain evidence="2">CpI1-S</strain>
    </source>
</reference>
<dbReference type="PATRIC" id="fig|1502723.3.peg.6627"/>
<sequence length="242" mass="25748">MNATGASGTTPTDAVRSSISATVENYLAALDGLTGGPPVPALRHPLGFTCLPLLRGPVGICVHVWTAATTATRLTTSPFHCHSWELYSLVLDGAVHNQCLELADSTTDEAYRIFEIHSTAVVDEIRATADLVSVRTGEMWVNGTRDFYHLRSGVFHRTVVPGGEACTLVIGLSRPGGADRSLGPPDLGSHQRRRRYCDPAETVWLARGAARHLRNASGEGLVEQLSATAAGAYVTISAEGEM</sequence>
<reference evidence="2" key="1">
    <citation type="submission" date="2015-02" db="EMBL/GenBank/DDBJ databases">
        <title>Draft Genome of Frankia sp. CpI1-S.</title>
        <authorList>
            <person name="Oshone R.T."/>
            <person name="Ngom M."/>
            <person name="Ghodhbane-Gtari F."/>
            <person name="Gtari M."/>
            <person name="Morris K."/>
            <person name="Thomas K."/>
            <person name="Sen A."/>
            <person name="Tisa L.S."/>
        </authorList>
    </citation>
    <scope>NUCLEOTIDE SEQUENCE [LARGE SCALE GENOMIC DNA]</scope>
    <source>
        <strain evidence="2">CpI1-S</strain>
    </source>
</reference>
<keyword evidence="2" id="KW-1185">Reference proteome</keyword>
<protein>
    <submittedName>
        <fullName evidence="1">Uncharacterized protein</fullName>
    </submittedName>
</protein>
<dbReference type="AlphaFoldDB" id="A0A0D8B906"/>
<evidence type="ECO:0000313" key="2">
    <source>
        <dbReference type="Proteomes" id="UP000032545"/>
    </source>
</evidence>
<evidence type="ECO:0000313" key="1">
    <source>
        <dbReference type="EMBL" id="KJE19857.1"/>
    </source>
</evidence>
<name>A0A0D8B906_9ACTN</name>
<proteinExistence type="predicted"/>
<dbReference type="Proteomes" id="UP000032545">
    <property type="component" value="Unassembled WGS sequence"/>
</dbReference>
<accession>A0A0D8B906</accession>
<dbReference type="EMBL" id="JYFN01000081">
    <property type="protein sequence ID" value="KJE19857.1"/>
    <property type="molecule type" value="Genomic_DNA"/>
</dbReference>
<comment type="caution">
    <text evidence="1">The sequence shown here is derived from an EMBL/GenBank/DDBJ whole genome shotgun (WGS) entry which is preliminary data.</text>
</comment>